<comment type="catalytic activity">
    <reaction evidence="8">
        <text>DNA(n) + a 2'-deoxyribonucleoside 5'-triphosphate = DNA(n+1) + diphosphate</text>
        <dbReference type="Rhea" id="RHEA:22508"/>
        <dbReference type="Rhea" id="RHEA-COMP:17339"/>
        <dbReference type="Rhea" id="RHEA-COMP:17340"/>
        <dbReference type="ChEBI" id="CHEBI:33019"/>
        <dbReference type="ChEBI" id="CHEBI:61560"/>
        <dbReference type="ChEBI" id="CHEBI:173112"/>
        <dbReference type="EC" id="2.7.7.7"/>
    </reaction>
</comment>
<evidence type="ECO:0000256" key="8">
    <source>
        <dbReference type="ARBA" id="ARBA00049244"/>
    </source>
</evidence>
<keyword evidence="3" id="KW-0808">Transferase</keyword>
<evidence type="ECO:0000313" key="10">
    <source>
        <dbReference type="EMBL" id="KKN16537.1"/>
    </source>
</evidence>
<dbReference type="SMART" id="SM00486">
    <property type="entry name" value="POLBc"/>
    <property type="match status" value="1"/>
</dbReference>
<dbReference type="PANTHER" id="PTHR33568:SF3">
    <property type="entry name" value="DNA-DIRECTED DNA POLYMERASE"/>
    <property type="match status" value="1"/>
</dbReference>
<evidence type="ECO:0000256" key="3">
    <source>
        <dbReference type="ARBA" id="ARBA00022679"/>
    </source>
</evidence>
<dbReference type="AlphaFoldDB" id="A0A0F9NWQ6"/>
<dbReference type="InterPro" id="IPR023211">
    <property type="entry name" value="DNA_pol_palm_dom_sf"/>
</dbReference>
<evidence type="ECO:0000256" key="7">
    <source>
        <dbReference type="ARBA" id="ARBA00023125"/>
    </source>
</evidence>
<dbReference type="GO" id="GO:0003677">
    <property type="term" value="F:DNA binding"/>
    <property type="evidence" value="ECO:0007669"/>
    <property type="project" value="UniProtKB-KW"/>
</dbReference>
<dbReference type="EC" id="2.7.7.7" evidence="2"/>
<keyword evidence="7" id="KW-0238">DNA-binding</keyword>
<organism evidence="10">
    <name type="scientific">marine sediment metagenome</name>
    <dbReference type="NCBI Taxonomy" id="412755"/>
    <lineage>
        <taxon>unclassified sequences</taxon>
        <taxon>metagenomes</taxon>
        <taxon>ecological metagenomes</taxon>
    </lineage>
</organism>
<keyword evidence="4" id="KW-0548">Nucleotidyltransferase</keyword>
<dbReference type="PROSITE" id="PS00116">
    <property type="entry name" value="DNA_POLYMERASE_B"/>
    <property type="match status" value="1"/>
</dbReference>
<evidence type="ECO:0000256" key="1">
    <source>
        <dbReference type="ARBA" id="ARBA00005755"/>
    </source>
</evidence>
<gene>
    <name evidence="10" type="ORF">LCGC14_0974880</name>
</gene>
<dbReference type="PANTHER" id="PTHR33568">
    <property type="entry name" value="DNA POLYMERASE"/>
    <property type="match status" value="1"/>
</dbReference>
<evidence type="ECO:0000256" key="6">
    <source>
        <dbReference type="ARBA" id="ARBA00022932"/>
    </source>
</evidence>
<dbReference type="InterPro" id="IPR012337">
    <property type="entry name" value="RNaseH-like_sf"/>
</dbReference>
<protein>
    <recommendedName>
        <fullName evidence="2">DNA-directed DNA polymerase</fullName>
        <ecNumber evidence="2">2.7.7.7</ecNumber>
    </recommendedName>
</protein>
<dbReference type="InterPro" id="IPR006172">
    <property type="entry name" value="DNA-dir_DNA_pol_B"/>
</dbReference>
<evidence type="ECO:0000256" key="2">
    <source>
        <dbReference type="ARBA" id="ARBA00012417"/>
    </source>
</evidence>
<dbReference type="InterPro" id="IPR036397">
    <property type="entry name" value="RNaseH_sf"/>
</dbReference>
<dbReference type="GO" id="GO:0003887">
    <property type="term" value="F:DNA-directed DNA polymerase activity"/>
    <property type="evidence" value="ECO:0007669"/>
    <property type="project" value="UniProtKB-KW"/>
</dbReference>
<dbReference type="Gene3D" id="1.10.287.690">
    <property type="entry name" value="Helix hairpin bin"/>
    <property type="match status" value="1"/>
</dbReference>
<name>A0A0F9NWQ6_9ZZZZ</name>
<evidence type="ECO:0000256" key="4">
    <source>
        <dbReference type="ARBA" id="ARBA00022695"/>
    </source>
</evidence>
<dbReference type="Gene3D" id="3.90.1600.10">
    <property type="entry name" value="Palm domain of DNA polymerase"/>
    <property type="match status" value="2"/>
</dbReference>
<dbReference type="SUPFAM" id="SSF56672">
    <property type="entry name" value="DNA/RNA polymerases"/>
    <property type="match status" value="1"/>
</dbReference>
<keyword evidence="5" id="KW-0235">DNA replication</keyword>
<dbReference type="EMBL" id="LAZR01003605">
    <property type="protein sequence ID" value="KKN16537.1"/>
    <property type="molecule type" value="Genomic_DNA"/>
</dbReference>
<dbReference type="InterPro" id="IPR017964">
    <property type="entry name" value="DNA-dir_DNA_pol_B_CS"/>
</dbReference>
<comment type="similarity">
    <text evidence="1">Belongs to the DNA polymerase type-B family.</text>
</comment>
<dbReference type="Gene3D" id="3.30.420.10">
    <property type="entry name" value="Ribonuclease H-like superfamily/Ribonuclease H"/>
    <property type="match status" value="1"/>
</dbReference>
<accession>A0A0F9NWQ6</accession>
<evidence type="ECO:0000259" key="9">
    <source>
        <dbReference type="Pfam" id="PF03175"/>
    </source>
</evidence>
<dbReference type="InterPro" id="IPR004868">
    <property type="entry name" value="DNA-dir_DNA_pol_B_mt/vir"/>
</dbReference>
<keyword evidence="6" id="KW-0239">DNA-directed DNA polymerase</keyword>
<proteinExistence type="inferred from homology"/>
<dbReference type="Pfam" id="PF03175">
    <property type="entry name" value="DNA_pol_B_2"/>
    <property type="match status" value="1"/>
</dbReference>
<comment type="caution">
    <text evidence="10">The sequence shown here is derived from an EMBL/GenBank/DDBJ whole genome shotgun (WGS) entry which is preliminary data.</text>
</comment>
<dbReference type="GO" id="GO:0000166">
    <property type="term" value="F:nucleotide binding"/>
    <property type="evidence" value="ECO:0007669"/>
    <property type="project" value="InterPro"/>
</dbReference>
<sequence length="613" mass="71239">MSSINRTCHVLKREKTISIPRNVIFFDTETTMTELPNGDIRHDLKMGWACYYRRGDSTRKEKLDWCFFTDNETFWAFVLSHCPSKNKTWVIACNIGFDFTVCQGFKFLTAAKFKVKFFHSKAMTTIIKVTAKGKSLVFVDSGNWFPMSLAKLGDLIGVPKLTIDFNTADFTYMKTYCKRDVEILIEAFRSLCKFLQGNRISRLCYTRASTAMAAYLLKHMDYPIWIHNNSQAVDLERAAYFGGRTECFYLGELTDGPYYLLDVNSLYPFVMQNNEYPIKYVKIHHKISVTLLHDLLQHYAVVGRVLIETPDPVYAIRGERTIFPVGTFWTYLNTPELQHALKHDRIKAVSECVTYQKAFIFRSFVDRFYRLRRDFASAGVTVYEHYTKYFLNSLYGKFGQKGEIWNLIGDTVNETDRIEDTIDAETGKRSRLRYLLNQVWEMTGVEETRHSFPTISAHVTAYGRLYLWSLMEQAGIDNYYYCDTDSLFVNQRGYDNLYDHIDAERLGGLKVEKEVQLLTIYGLKDYQADDKTVLKGIRSNALQLSDVSYQQEQWPSIQGLLVKGETDYYTTIKQTKNLYREYRKGTVNPDGSIFPFVLDVDAPRQTPLEQLPF</sequence>
<reference evidence="10" key="1">
    <citation type="journal article" date="2015" name="Nature">
        <title>Complex archaea that bridge the gap between prokaryotes and eukaryotes.</title>
        <authorList>
            <person name="Spang A."/>
            <person name="Saw J.H."/>
            <person name="Jorgensen S.L."/>
            <person name="Zaremba-Niedzwiedzka K."/>
            <person name="Martijn J."/>
            <person name="Lind A.E."/>
            <person name="van Eijk R."/>
            <person name="Schleper C."/>
            <person name="Guy L."/>
            <person name="Ettema T.J."/>
        </authorList>
    </citation>
    <scope>NUCLEOTIDE SEQUENCE</scope>
</reference>
<evidence type="ECO:0000256" key="5">
    <source>
        <dbReference type="ARBA" id="ARBA00022705"/>
    </source>
</evidence>
<dbReference type="InterPro" id="IPR043502">
    <property type="entry name" value="DNA/RNA_pol_sf"/>
</dbReference>
<dbReference type="GO" id="GO:0006260">
    <property type="term" value="P:DNA replication"/>
    <property type="evidence" value="ECO:0007669"/>
    <property type="project" value="UniProtKB-KW"/>
</dbReference>
<dbReference type="SUPFAM" id="SSF53098">
    <property type="entry name" value="Ribonuclease H-like"/>
    <property type="match status" value="1"/>
</dbReference>
<feature type="domain" description="DNA-directed DNA polymerase family B mitochondria/virus" evidence="9">
    <location>
        <begin position="174"/>
        <end position="403"/>
    </location>
</feature>